<reference evidence="2 3" key="1">
    <citation type="submission" date="2021-04" db="EMBL/GenBank/DDBJ databases">
        <title>Genome analysis of Polyangium sp.</title>
        <authorList>
            <person name="Li Y."/>
            <person name="Wang J."/>
        </authorList>
    </citation>
    <scope>NUCLEOTIDE SEQUENCE [LARGE SCALE GENOMIC DNA]</scope>
    <source>
        <strain evidence="2 3">SDU14</strain>
    </source>
</reference>
<gene>
    <name evidence="2" type="ORF">KEG57_08240</name>
</gene>
<name>A0A9X3X1G4_9BACT</name>
<organism evidence="2 3">
    <name type="scientific">Polyangium jinanense</name>
    <dbReference type="NCBI Taxonomy" id="2829994"/>
    <lineage>
        <taxon>Bacteria</taxon>
        <taxon>Pseudomonadati</taxon>
        <taxon>Myxococcota</taxon>
        <taxon>Polyangia</taxon>
        <taxon>Polyangiales</taxon>
        <taxon>Polyangiaceae</taxon>
        <taxon>Polyangium</taxon>
    </lineage>
</organism>
<dbReference type="Pfam" id="PF00590">
    <property type="entry name" value="TP_methylase"/>
    <property type="match status" value="1"/>
</dbReference>
<dbReference type="InterPro" id="IPR014777">
    <property type="entry name" value="4pyrrole_Mease_sub1"/>
</dbReference>
<protein>
    <recommendedName>
        <fullName evidence="1">Tetrapyrrole methylase domain-containing protein</fullName>
    </recommendedName>
</protein>
<sequence>MDSKKGSLVVVGSGIKTVGHLTQEALAWIKAADKVFYVVSDPVAEGVIQRLNPGKSESLTGLYEEGKRRMETYEQMIERMMASVHAGMRTCAAYYGHPGVFAYPTHMAIKRLRKQGYEAFMLPGISAEDCLFAELGVDPATTGCQSYEATAFVINGHVPNPKAALILWQVGVFGRGDYSRSNYQLKGFHYFVEHLAKFYPTDHKVCIYESAMFPGCKPREDWVAIQDLDKARLTPASTLYIPASERATPNLELLKLLESL</sequence>
<evidence type="ECO:0000259" key="1">
    <source>
        <dbReference type="Pfam" id="PF00590"/>
    </source>
</evidence>
<dbReference type="EMBL" id="JAGTJJ010000002">
    <property type="protein sequence ID" value="MDC3980478.1"/>
    <property type="molecule type" value="Genomic_DNA"/>
</dbReference>
<keyword evidence="3" id="KW-1185">Reference proteome</keyword>
<dbReference type="Proteomes" id="UP001151081">
    <property type="component" value="Unassembled WGS sequence"/>
</dbReference>
<evidence type="ECO:0000313" key="3">
    <source>
        <dbReference type="Proteomes" id="UP001151081"/>
    </source>
</evidence>
<dbReference type="RefSeq" id="WP_272417515.1">
    <property type="nucleotide sequence ID" value="NZ_JAGTJJ010000002.1"/>
</dbReference>
<proteinExistence type="predicted"/>
<dbReference type="InterPro" id="IPR035996">
    <property type="entry name" value="4pyrrol_Methylase_sf"/>
</dbReference>
<accession>A0A9X3X1G4</accession>
<dbReference type="CDD" id="cd19916">
    <property type="entry name" value="OphMA_like"/>
    <property type="match status" value="1"/>
</dbReference>
<dbReference type="AlphaFoldDB" id="A0A9X3X1G4"/>
<dbReference type="Gene3D" id="3.40.1010.10">
    <property type="entry name" value="Cobalt-precorrin-4 Transmethylase, Domain 1"/>
    <property type="match status" value="1"/>
</dbReference>
<feature type="domain" description="Tetrapyrrole methylase" evidence="1">
    <location>
        <begin position="8"/>
        <end position="146"/>
    </location>
</feature>
<evidence type="ECO:0000313" key="2">
    <source>
        <dbReference type="EMBL" id="MDC3980478.1"/>
    </source>
</evidence>
<comment type="caution">
    <text evidence="2">The sequence shown here is derived from an EMBL/GenBank/DDBJ whole genome shotgun (WGS) entry which is preliminary data.</text>
</comment>
<dbReference type="InterPro" id="IPR000878">
    <property type="entry name" value="4pyrrol_Mease"/>
</dbReference>
<dbReference type="SUPFAM" id="SSF53790">
    <property type="entry name" value="Tetrapyrrole methylase"/>
    <property type="match status" value="1"/>
</dbReference>
<dbReference type="GO" id="GO:0008168">
    <property type="term" value="F:methyltransferase activity"/>
    <property type="evidence" value="ECO:0007669"/>
    <property type="project" value="InterPro"/>
</dbReference>